<proteinExistence type="predicted"/>
<protein>
    <submittedName>
        <fullName evidence="1">10033_t:CDS:1</fullName>
    </submittedName>
</protein>
<name>A0ACA9MHW5_9GLOM</name>
<comment type="caution">
    <text evidence="1">The sequence shown here is derived from an EMBL/GenBank/DDBJ whole genome shotgun (WGS) entry which is preliminary data.</text>
</comment>
<gene>
    <name evidence="1" type="ORF">SCALOS_LOCUS6464</name>
</gene>
<dbReference type="Proteomes" id="UP000789860">
    <property type="component" value="Unassembled WGS sequence"/>
</dbReference>
<evidence type="ECO:0000313" key="1">
    <source>
        <dbReference type="EMBL" id="CAG8587865.1"/>
    </source>
</evidence>
<sequence>LEDNGFKLTESNESRYLCHSCYSNMIVNPVNKRKRKEEKHTTIKRIKRTVNHSHSISNHNVDSTTMVLDKYILVPKGEYKELVSRKEINQLGQDLIQAKEEIQNLRTKLVMRNQDSEKFKSMLCYYVKALTDALYDYQYRQRKDVLYDPDDFITMLNNYNPNLKSFFDAMVEMTSPKGKNSEVNKRRIVGICYEFAGMCNKFVNLMKVIY</sequence>
<accession>A0ACA9MHW5</accession>
<dbReference type="EMBL" id="CAJVPM010012385">
    <property type="protein sequence ID" value="CAG8587865.1"/>
    <property type="molecule type" value="Genomic_DNA"/>
</dbReference>
<reference evidence="1" key="1">
    <citation type="submission" date="2021-06" db="EMBL/GenBank/DDBJ databases">
        <authorList>
            <person name="Kallberg Y."/>
            <person name="Tangrot J."/>
            <person name="Rosling A."/>
        </authorList>
    </citation>
    <scope>NUCLEOTIDE SEQUENCE</scope>
    <source>
        <strain evidence="1">AU212A</strain>
    </source>
</reference>
<organism evidence="1 2">
    <name type="scientific">Scutellospora calospora</name>
    <dbReference type="NCBI Taxonomy" id="85575"/>
    <lineage>
        <taxon>Eukaryota</taxon>
        <taxon>Fungi</taxon>
        <taxon>Fungi incertae sedis</taxon>
        <taxon>Mucoromycota</taxon>
        <taxon>Glomeromycotina</taxon>
        <taxon>Glomeromycetes</taxon>
        <taxon>Diversisporales</taxon>
        <taxon>Gigasporaceae</taxon>
        <taxon>Scutellospora</taxon>
    </lineage>
</organism>
<evidence type="ECO:0000313" key="2">
    <source>
        <dbReference type="Proteomes" id="UP000789860"/>
    </source>
</evidence>
<feature type="non-terminal residue" evidence="1">
    <location>
        <position position="1"/>
    </location>
</feature>
<keyword evidence="2" id="KW-1185">Reference proteome</keyword>